<organism evidence="1 2">
    <name type="scientific">Exocentrus adspersus</name>
    <dbReference type="NCBI Taxonomy" id="1586481"/>
    <lineage>
        <taxon>Eukaryota</taxon>
        <taxon>Metazoa</taxon>
        <taxon>Ecdysozoa</taxon>
        <taxon>Arthropoda</taxon>
        <taxon>Hexapoda</taxon>
        <taxon>Insecta</taxon>
        <taxon>Pterygota</taxon>
        <taxon>Neoptera</taxon>
        <taxon>Endopterygota</taxon>
        <taxon>Coleoptera</taxon>
        <taxon>Polyphaga</taxon>
        <taxon>Cucujiformia</taxon>
        <taxon>Chrysomeloidea</taxon>
        <taxon>Cerambycidae</taxon>
        <taxon>Lamiinae</taxon>
        <taxon>Acanthocinini</taxon>
        <taxon>Exocentrus</taxon>
    </lineage>
</organism>
<name>A0AAV8VMQ1_9CUCU</name>
<comment type="caution">
    <text evidence="1">The sequence shown here is derived from an EMBL/GenBank/DDBJ whole genome shotgun (WGS) entry which is preliminary data.</text>
</comment>
<proteinExistence type="predicted"/>
<dbReference type="Proteomes" id="UP001159042">
    <property type="component" value="Unassembled WGS sequence"/>
</dbReference>
<dbReference type="AlphaFoldDB" id="A0AAV8VMQ1"/>
<keyword evidence="2" id="KW-1185">Reference proteome</keyword>
<sequence>NVHRIAQAIRLAKHDVTGYSPSFLVFARNIPFTGDYYGKVSENKDNLITVGNKIEDIQALPELHRKLWISIPIGVHQSNFGVYKNIVSCQNSYYVY</sequence>
<feature type="non-terminal residue" evidence="1">
    <location>
        <position position="1"/>
    </location>
</feature>
<evidence type="ECO:0000313" key="2">
    <source>
        <dbReference type="Proteomes" id="UP001159042"/>
    </source>
</evidence>
<gene>
    <name evidence="1" type="ORF">NQ315_003193</name>
</gene>
<accession>A0AAV8VMQ1</accession>
<reference evidence="1 2" key="1">
    <citation type="journal article" date="2023" name="Insect Mol. Biol.">
        <title>Genome sequencing provides insights into the evolution of gene families encoding plant cell wall-degrading enzymes in longhorned beetles.</title>
        <authorList>
            <person name="Shin N.R."/>
            <person name="Okamura Y."/>
            <person name="Kirsch R."/>
            <person name="Pauchet Y."/>
        </authorList>
    </citation>
    <scope>NUCLEOTIDE SEQUENCE [LARGE SCALE GENOMIC DNA]</scope>
    <source>
        <strain evidence="1">EAD_L_NR</strain>
    </source>
</reference>
<protein>
    <submittedName>
        <fullName evidence="1">Uncharacterized protein</fullName>
    </submittedName>
</protein>
<dbReference type="EMBL" id="JANEYG010000053">
    <property type="protein sequence ID" value="KAJ8915432.1"/>
    <property type="molecule type" value="Genomic_DNA"/>
</dbReference>
<evidence type="ECO:0000313" key="1">
    <source>
        <dbReference type="EMBL" id="KAJ8915432.1"/>
    </source>
</evidence>